<dbReference type="Proteomes" id="UP001555786">
    <property type="component" value="Unassembled WGS sequence"/>
</dbReference>
<keyword evidence="2" id="KW-1185">Reference proteome</keyword>
<dbReference type="EMBL" id="JBFNQD010000006">
    <property type="protein sequence ID" value="MEW9307537.1"/>
    <property type="molecule type" value="Genomic_DNA"/>
</dbReference>
<evidence type="ECO:0000313" key="1">
    <source>
        <dbReference type="EMBL" id="MEW9307537.1"/>
    </source>
</evidence>
<evidence type="ECO:0000313" key="2">
    <source>
        <dbReference type="Proteomes" id="UP001555786"/>
    </source>
</evidence>
<reference evidence="1 2" key="1">
    <citation type="submission" date="2024-07" db="EMBL/GenBank/DDBJ databases">
        <title>Description of Labrys sedimenti sp. nov., isolated from a diclofenac-degrading enrichment culture.</title>
        <authorList>
            <person name="Tancsics A."/>
            <person name="Csepanyi A."/>
        </authorList>
    </citation>
    <scope>NUCLEOTIDE SEQUENCE [LARGE SCALE GENOMIC DNA]</scope>
    <source>
        <strain evidence="1 2">LMG 23578</strain>
    </source>
</reference>
<dbReference type="RefSeq" id="WP_311940490.1">
    <property type="nucleotide sequence ID" value="NZ_JAVSCS010000029.1"/>
</dbReference>
<organism evidence="1 2">
    <name type="scientific">Labrys neptuniae</name>
    <dbReference type="NCBI Taxonomy" id="376174"/>
    <lineage>
        <taxon>Bacteria</taxon>
        <taxon>Pseudomonadati</taxon>
        <taxon>Pseudomonadota</taxon>
        <taxon>Alphaproteobacteria</taxon>
        <taxon>Hyphomicrobiales</taxon>
        <taxon>Xanthobacteraceae</taxon>
        <taxon>Labrys</taxon>
    </lineage>
</organism>
<name>A0ABV3PPG7_9HYPH</name>
<comment type="caution">
    <text evidence="1">The sequence shown here is derived from an EMBL/GenBank/DDBJ whole genome shotgun (WGS) entry which is preliminary data.</text>
</comment>
<gene>
    <name evidence="1" type="ORF">ABXS05_18435</name>
</gene>
<accession>A0ABV3PPG7</accession>
<sequence>MMITLLVKNRYYLHKEDACLMSGDFGSLPVRQRRPFQKQFDGVGRVVAGFDGGLPQ</sequence>
<proteinExistence type="predicted"/>
<protein>
    <submittedName>
        <fullName evidence="1">Uncharacterized protein</fullName>
    </submittedName>
</protein>